<feature type="compositionally biased region" description="Low complexity" evidence="1">
    <location>
        <begin position="34"/>
        <end position="54"/>
    </location>
</feature>
<accession>A0AAU7CKX1</accession>
<evidence type="ECO:0000313" key="3">
    <source>
        <dbReference type="EMBL" id="XBH05675.1"/>
    </source>
</evidence>
<dbReference type="EMBL" id="CP155447">
    <property type="protein sequence ID" value="XBH05675.1"/>
    <property type="molecule type" value="Genomic_DNA"/>
</dbReference>
<feature type="region of interest" description="Disordered" evidence="1">
    <location>
        <begin position="24"/>
        <end position="62"/>
    </location>
</feature>
<keyword evidence="2" id="KW-0732">Signal</keyword>
<evidence type="ECO:0000256" key="1">
    <source>
        <dbReference type="SAM" id="MobiDB-lite"/>
    </source>
</evidence>
<dbReference type="AlphaFoldDB" id="A0AAU7CKX1"/>
<organism evidence="3">
    <name type="scientific">Singulisphaera sp. Ch08</name>
    <dbReference type="NCBI Taxonomy" id="3120278"/>
    <lineage>
        <taxon>Bacteria</taxon>
        <taxon>Pseudomonadati</taxon>
        <taxon>Planctomycetota</taxon>
        <taxon>Planctomycetia</taxon>
        <taxon>Isosphaerales</taxon>
        <taxon>Isosphaeraceae</taxon>
        <taxon>Singulisphaera</taxon>
    </lineage>
</organism>
<proteinExistence type="predicted"/>
<dbReference type="PROSITE" id="PS51257">
    <property type="entry name" value="PROKAR_LIPOPROTEIN"/>
    <property type="match status" value="1"/>
</dbReference>
<dbReference type="RefSeq" id="WP_406698523.1">
    <property type="nucleotide sequence ID" value="NZ_CP155447.1"/>
</dbReference>
<feature type="signal peptide" evidence="2">
    <location>
        <begin position="1"/>
        <end position="22"/>
    </location>
</feature>
<gene>
    <name evidence="3" type="ORF">V5E97_06540</name>
</gene>
<evidence type="ECO:0000256" key="2">
    <source>
        <dbReference type="SAM" id="SignalP"/>
    </source>
</evidence>
<protein>
    <submittedName>
        <fullName evidence="3">Uncharacterized protein</fullName>
    </submittedName>
</protein>
<reference evidence="3" key="1">
    <citation type="submission" date="2024-05" db="EMBL/GenBank/DDBJ databases">
        <title>Planctomycetes of the genus Singulisphaera possess chitinolytic capabilities.</title>
        <authorList>
            <person name="Ivanova A."/>
        </authorList>
    </citation>
    <scope>NUCLEOTIDE SEQUENCE</scope>
    <source>
        <strain evidence="3">Ch08T</strain>
    </source>
</reference>
<feature type="chain" id="PRO_5043974974" evidence="2">
    <location>
        <begin position="23"/>
        <end position="62"/>
    </location>
</feature>
<sequence length="62" mass="6077">MAISSRIRSSLALFLLAGPSIFGCSSEPPPPEATPAVASPAADTGPPSGAAADAARARSARK</sequence>
<name>A0AAU7CKX1_9BACT</name>